<keyword evidence="1" id="KW-0812">Transmembrane</keyword>
<evidence type="ECO:0000313" key="3">
    <source>
        <dbReference type="EMBL" id="KAF3857654.1"/>
    </source>
</evidence>
<keyword evidence="1" id="KW-1133">Transmembrane helix</keyword>
<evidence type="ECO:0000256" key="2">
    <source>
        <dbReference type="SAM" id="SignalP"/>
    </source>
</evidence>
<comment type="caution">
    <text evidence="3">The sequence shown here is derived from an EMBL/GenBank/DDBJ whole genome shotgun (WGS) entry which is preliminary data.</text>
</comment>
<proteinExistence type="predicted"/>
<dbReference type="OrthoDB" id="8858117at2759"/>
<reference evidence="3 4" key="1">
    <citation type="submission" date="2020-03" db="EMBL/GenBank/DDBJ databases">
        <title>Dissostichus mawsoni Genome sequencing and assembly.</title>
        <authorList>
            <person name="Park H."/>
        </authorList>
    </citation>
    <scope>NUCLEOTIDE SEQUENCE [LARGE SCALE GENOMIC DNA]</scope>
    <source>
        <strain evidence="3">DM0001</strain>
        <tissue evidence="3">Muscle</tissue>
    </source>
</reference>
<sequence>MVLSTVFTALFALRALSSASFALSDAWSRKQSAHHAGHHHVRRRFGLLAVQFLLGVVQLLHHGRHLPVQSGGFFQSLLCVLLRLRRALRKNHMFGWHSPPYQRQQEGPLVSAGGSDVAPRPLPPSAVGLATGGPDPLLSDCIEPVRRTILNARAPSTRIQYENSAASACRVFWLAAMMVALMAGIFFRASSAAVLLSFTLRSKSAGREEEEGRRKR</sequence>
<protein>
    <recommendedName>
        <fullName evidence="5">Transmembrane protein</fullName>
    </recommendedName>
</protein>
<keyword evidence="2" id="KW-0732">Signal</keyword>
<feature type="chain" id="PRO_5029531437" description="Transmembrane protein" evidence="2">
    <location>
        <begin position="20"/>
        <end position="216"/>
    </location>
</feature>
<keyword evidence="1" id="KW-0472">Membrane</keyword>
<feature type="transmembrane region" description="Helical" evidence="1">
    <location>
        <begin position="171"/>
        <end position="198"/>
    </location>
</feature>
<accession>A0A7J5Z769</accession>
<organism evidence="3 4">
    <name type="scientific">Dissostichus mawsoni</name>
    <name type="common">Antarctic cod</name>
    <dbReference type="NCBI Taxonomy" id="36200"/>
    <lineage>
        <taxon>Eukaryota</taxon>
        <taxon>Metazoa</taxon>
        <taxon>Chordata</taxon>
        <taxon>Craniata</taxon>
        <taxon>Vertebrata</taxon>
        <taxon>Euteleostomi</taxon>
        <taxon>Actinopterygii</taxon>
        <taxon>Neopterygii</taxon>
        <taxon>Teleostei</taxon>
        <taxon>Neoteleostei</taxon>
        <taxon>Acanthomorphata</taxon>
        <taxon>Eupercaria</taxon>
        <taxon>Perciformes</taxon>
        <taxon>Notothenioidei</taxon>
        <taxon>Nototheniidae</taxon>
        <taxon>Dissostichus</taxon>
    </lineage>
</organism>
<evidence type="ECO:0008006" key="5">
    <source>
        <dbReference type="Google" id="ProtNLM"/>
    </source>
</evidence>
<dbReference type="AlphaFoldDB" id="A0A7J5Z769"/>
<dbReference type="EMBL" id="JAAKFY010000004">
    <property type="protein sequence ID" value="KAF3857654.1"/>
    <property type="molecule type" value="Genomic_DNA"/>
</dbReference>
<evidence type="ECO:0000313" key="4">
    <source>
        <dbReference type="Proteomes" id="UP000518266"/>
    </source>
</evidence>
<evidence type="ECO:0000256" key="1">
    <source>
        <dbReference type="SAM" id="Phobius"/>
    </source>
</evidence>
<dbReference type="Proteomes" id="UP000518266">
    <property type="component" value="Unassembled WGS sequence"/>
</dbReference>
<gene>
    <name evidence="3" type="ORF">F7725_010855</name>
</gene>
<keyword evidence="4" id="KW-1185">Reference proteome</keyword>
<name>A0A7J5Z769_DISMA</name>
<feature type="signal peptide" evidence="2">
    <location>
        <begin position="1"/>
        <end position="19"/>
    </location>
</feature>